<comment type="similarity">
    <text evidence="2 15">Belongs to the integrin beta chain family.</text>
</comment>
<evidence type="ECO:0000259" key="16">
    <source>
        <dbReference type="SMART" id="SM00187"/>
    </source>
</evidence>
<dbReference type="Gene3D" id="2.60.40.1510">
    <property type="entry name" value="ntegrin, alpha v. Chain A, domain 3"/>
    <property type="match status" value="1"/>
</dbReference>
<keyword evidence="5 15" id="KW-0812">Transmembrane</keyword>
<sequence>MGAGDASDGCRRDVGRRAMAAREVGAGGVVGCRWLWGAGRWVEGGCGARRDVERWVRGQGGAGGAGADPRLPQDFTRGGQAEATRCAPREALERAGCPPGAVVEPRGSVRVLEDEELGPGGGRGGPTQLRPQSIQLLLRPGEEQSFQVRFRRAQGHPVDLYYLMDLSYSMRDDLENVRKLGSDLLAALRNVTSSVRIGFGSFVDKTVLPYVSTVPSKLRNPCPERQEPCDPPAAFRHVLSLTADAGEFAERVSRQRISGNLDAPEGGFDAIMQVAVCEERIGWRPVTRLLVFASDDTFHTAGDGKLGGIVVPSDTRCHLDASGVYTKSHLYDYPSVGHLAQVLSAANIQPIFAVTGPTVPVYQELSRLIPKSVVGELREDSSNVVQLIADAYNSLSSTVELQHSPLPPGISLSYESHCGGPPGPPRPHGGLCTGVRVNQEVTFTVRVQAGVCLGSPQRVGLRVLGFTEELSLELGTLCGCSCTHHQPQAPLCHGGTLLCGVCRCPGGRRGRRCECEGAAAEAAEAAGGCRPPNSTGPPCSGRGQCVCGACECPPGLSGTLCQCDNSGCERHEGLPCGGGGGATGATPVPVLGVPIPGQGGLSPWHVPMGPIPVTCPCPHGSHLQGGPIPMACSCPTGPVPIVSLSPWGSRPNQVPLSPRVPSPLHVPRGSRPHHVPIPLRVVPSLSHGSHAGAGVRGTPRWPVGAV</sequence>
<keyword evidence="3" id="KW-1003">Cell membrane</keyword>
<dbReference type="InterPro" id="IPR036465">
    <property type="entry name" value="vWFA_dom_sf"/>
</dbReference>
<dbReference type="InParanoid" id="A0A663FKX1"/>
<reference evidence="17" key="1">
    <citation type="submission" date="2025-08" db="UniProtKB">
        <authorList>
            <consortium name="Ensembl"/>
        </authorList>
    </citation>
    <scope>IDENTIFICATION</scope>
</reference>
<keyword evidence="7" id="KW-0677">Repeat</keyword>
<keyword evidence="14" id="KW-0325">Glycoprotein</keyword>
<feature type="domain" description="Integrin beta subunit VWA" evidence="16">
    <location>
        <begin position="70"/>
        <end position="480"/>
    </location>
</feature>
<evidence type="ECO:0000256" key="7">
    <source>
        <dbReference type="ARBA" id="ARBA00022737"/>
    </source>
</evidence>
<evidence type="ECO:0000256" key="11">
    <source>
        <dbReference type="ARBA" id="ARBA00023037"/>
    </source>
</evidence>
<dbReference type="GO" id="GO:0034446">
    <property type="term" value="P:substrate adhesion-dependent cell spreading"/>
    <property type="evidence" value="ECO:0007669"/>
    <property type="project" value="Ensembl"/>
</dbReference>
<keyword evidence="8" id="KW-0460">Magnesium</keyword>
<dbReference type="GO" id="GO:0003366">
    <property type="term" value="P:cell-matrix adhesion involved in ameboidal cell migration"/>
    <property type="evidence" value="ECO:0007669"/>
    <property type="project" value="Ensembl"/>
</dbReference>
<keyword evidence="6" id="KW-0732">Signal</keyword>
<reference evidence="17" key="2">
    <citation type="submission" date="2025-09" db="UniProtKB">
        <authorList>
            <consortium name="Ensembl"/>
        </authorList>
    </citation>
    <scope>IDENTIFICATION</scope>
</reference>
<dbReference type="Proteomes" id="UP000472275">
    <property type="component" value="Chromosome 15"/>
</dbReference>
<evidence type="ECO:0000256" key="12">
    <source>
        <dbReference type="ARBA" id="ARBA00023136"/>
    </source>
</evidence>
<dbReference type="PANTHER" id="PTHR10082:SF36">
    <property type="entry name" value="INTEGRIN BETA-7"/>
    <property type="match status" value="1"/>
</dbReference>
<dbReference type="GO" id="GO:0050901">
    <property type="term" value="P:leukocyte tethering or rolling"/>
    <property type="evidence" value="ECO:0007669"/>
    <property type="project" value="Ensembl"/>
</dbReference>
<keyword evidence="13" id="KW-1015">Disulfide bond</keyword>
<comment type="subcellular location">
    <subcellularLocation>
        <location evidence="1 15">Cell membrane</location>
        <topology evidence="1 15">Single-pass type I membrane protein</topology>
    </subcellularLocation>
</comment>
<dbReference type="GO" id="GO:0005178">
    <property type="term" value="F:integrin binding"/>
    <property type="evidence" value="ECO:0007669"/>
    <property type="project" value="TreeGrafter"/>
</dbReference>
<dbReference type="GO" id="GO:0007229">
    <property type="term" value="P:integrin-mediated signaling pathway"/>
    <property type="evidence" value="ECO:0007669"/>
    <property type="project" value="UniProtKB-KW"/>
</dbReference>
<evidence type="ECO:0000256" key="4">
    <source>
        <dbReference type="ARBA" id="ARBA00022536"/>
    </source>
</evidence>
<dbReference type="GO" id="GO:0034113">
    <property type="term" value="P:heterotypic cell-cell adhesion"/>
    <property type="evidence" value="ECO:0007669"/>
    <property type="project" value="Ensembl"/>
</dbReference>
<dbReference type="InterPro" id="IPR015812">
    <property type="entry name" value="Integrin_bsu"/>
</dbReference>
<dbReference type="Gene3D" id="2.170.300.10">
    <property type="entry name" value="Tie2 ligand-binding domain superfamily"/>
    <property type="match status" value="1"/>
</dbReference>
<name>A0A663FKX1_AQUCH</name>
<accession>A0A663FKX1</accession>
<evidence type="ECO:0000256" key="10">
    <source>
        <dbReference type="ARBA" id="ARBA00022989"/>
    </source>
</evidence>
<dbReference type="SUPFAM" id="SSF69179">
    <property type="entry name" value="Integrin domains"/>
    <property type="match status" value="1"/>
</dbReference>
<dbReference type="SUPFAM" id="SSF53300">
    <property type="entry name" value="vWA-like"/>
    <property type="match status" value="1"/>
</dbReference>
<dbReference type="GeneTree" id="ENSGT01150000286919"/>
<protein>
    <recommendedName>
        <fullName evidence="15">Integrin beta</fullName>
    </recommendedName>
</protein>
<evidence type="ECO:0000256" key="3">
    <source>
        <dbReference type="ARBA" id="ARBA00022475"/>
    </source>
</evidence>
<dbReference type="Ensembl" id="ENSACCT00020025482.1">
    <property type="protein sequence ID" value="ENSACCP00020024397.1"/>
    <property type="gene ID" value="ENSACCG00020016705.1"/>
</dbReference>
<dbReference type="Pfam" id="PF00362">
    <property type="entry name" value="Integrin_beta"/>
    <property type="match status" value="1"/>
</dbReference>
<dbReference type="GO" id="GO:0033627">
    <property type="term" value="P:cell adhesion mediated by integrin"/>
    <property type="evidence" value="ECO:0007669"/>
    <property type="project" value="TreeGrafter"/>
</dbReference>
<dbReference type="GO" id="GO:0005925">
    <property type="term" value="C:focal adhesion"/>
    <property type="evidence" value="ECO:0007669"/>
    <property type="project" value="TreeGrafter"/>
</dbReference>
<evidence type="ECO:0000256" key="1">
    <source>
        <dbReference type="ARBA" id="ARBA00004251"/>
    </source>
</evidence>
<evidence type="ECO:0000256" key="9">
    <source>
        <dbReference type="ARBA" id="ARBA00022889"/>
    </source>
</evidence>
<keyword evidence="4" id="KW-0245">EGF-like domain</keyword>
<evidence type="ECO:0000313" key="18">
    <source>
        <dbReference type="Proteomes" id="UP000472275"/>
    </source>
</evidence>
<evidence type="ECO:0000256" key="2">
    <source>
        <dbReference type="ARBA" id="ARBA00007449"/>
    </source>
</evidence>
<evidence type="ECO:0000256" key="6">
    <source>
        <dbReference type="ARBA" id="ARBA00022729"/>
    </source>
</evidence>
<organism evidence="17 18">
    <name type="scientific">Aquila chrysaetos chrysaetos</name>
    <dbReference type="NCBI Taxonomy" id="223781"/>
    <lineage>
        <taxon>Eukaryota</taxon>
        <taxon>Metazoa</taxon>
        <taxon>Chordata</taxon>
        <taxon>Craniata</taxon>
        <taxon>Vertebrata</taxon>
        <taxon>Euteleostomi</taxon>
        <taxon>Archelosauria</taxon>
        <taxon>Archosauria</taxon>
        <taxon>Dinosauria</taxon>
        <taxon>Saurischia</taxon>
        <taxon>Theropoda</taxon>
        <taxon>Coelurosauria</taxon>
        <taxon>Aves</taxon>
        <taxon>Neognathae</taxon>
        <taxon>Neoaves</taxon>
        <taxon>Telluraves</taxon>
        <taxon>Accipitrimorphae</taxon>
        <taxon>Accipitriformes</taxon>
        <taxon>Accipitridae</taxon>
        <taxon>Accipitrinae</taxon>
        <taxon>Aquila</taxon>
    </lineage>
</organism>
<keyword evidence="9 15" id="KW-0130">Cell adhesion</keyword>
<dbReference type="GO" id="GO:0043113">
    <property type="term" value="P:receptor clustering"/>
    <property type="evidence" value="ECO:0007669"/>
    <property type="project" value="Ensembl"/>
</dbReference>
<dbReference type="SMART" id="SM00187">
    <property type="entry name" value="INB"/>
    <property type="match status" value="1"/>
</dbReference>
<dbReference type="PANTHER" id="PTHR10082">
    <property type="entry name" value="INTEGRIN BETA SUBUNIT"/>
    <property type="match status" value="1"/>
</dbReference>
<evidence type="ECO:0000256" key="13">
    <source>
        <dbReference type="ARBA" id="ARBA00023157"/>
    </source>
</evidence>
<evidence type="ECO:0000256" key="5">
    <source>
        <dbReference type="ARBA" id="ARBA00022692"/>
    </source>
</evidence>
<evidence type="ECO:0000256" key="8">
    <source>
        <dbReference type="ARBA" id="ARBA00022842"/>
    </source>
</evidence>
<dbReference type="InterPro" id="IPR013111">
    <property type="entry name" value="EGF_extracell"/>
</dbReference>
<evidence type="ECO:0000256" key="15">
    <source>
        <dbReference type="RuleBase" id="RU000633"/>
    </source>
</evidence>
<evidence type="ECO:0000313" key="17">
    <source>
        <dbReference type="Ensembl" id="ENSACCP00020024397.1"/>
    </source>
</evidence>
<dbReference type="InterPro" id="IPR002369">
    <property type="entry name" value="Integrin_bsu_VWA"/>
</dbReference>
<keyword evidence="11 15" id="KW-0401">Integrin</keyword>
<dbReference type="Gene3D" id="3.40.50.410">
    <property type="entry name" value="von Willebrand factor, type A domain"/>
    <property type="match status" value="1"/>
</dbReference>
<keyword evidence="18" id="KW-1185">Reference proteome</keyword>
<dbReference type="PRINTS" id="PR01186">
    <property type="entry name" value="INTEGRINB"/>
</dbReference>
<dbReference type="GO" id="GO:0009986">
    <property type="term" value="C:cell surface"/>
    <property type="evidence" value="ECO:0007669"/>
    <property type="project" value="Ensembl"/>
</dbReference>
<dbReference type="FunFam" id="3.40.50.410:FF:000002">
    <property type="entry name" value="Integrin beta"/>
    <property type="match status" value="1"/>
</dbReference>
<evidence type="ECO:0000256" key="14">
    <source>
        <dbReference type="ARBA" id="ARBA00023180"/>
    </source>
</evidence>
<dbReference type="AlphaFoldDB" id="A0A663FKX1"/>
<dbReference type="PROSITE" id="PS00243">
    <property type="entry name" value="I_EGF_1"/>
    <property type="match status" value="1"/>
</dbReference>
<dbReference type="Pfam" id="PF07974">
    <property type="entry name" value="EGF_2"/>
    <property type="match status" value="1"/>
</dbReference>
<proteinExistence type="inferred from homology"/>
<keyword evidence="12" id="KW-0472">Membrane</keyword>
<dbReference type="InterPro" id="IPR057243">
    <property type="entry name" value="Integrin_I-EGF_CS"/>
</dbReference>
<dbReference type="GO" id="GO:0034669">
    <property type="term" value="C:integrin alpha4-beta7 complex"/>
    <property type="evidence" value="ECO:0007669"/>
    <property type="project" value="Ensembl"/>
</dbReference>
<dbReference type="InterPro" id="IPR032695">
    <property type="entry name" value="Integrin_dom_sf"/>
</dbReference>
<dbReference type="GO" id="GO:0072678">
    <property type="term" value="P:T cell migration"/>
    <property type="evidence" value="ECO:0007669"/>
    <property type="project" value="Ensembl"/>
</dbReference>
<keyword evidence="10" id="KW-1133">Transmembrane helix</keyword>